<dbReference type="SUPFAM" id="SSF55729">
    <property type="entry name" value="Acyl-CoA N-acyltransferases (Nat)"/>
    <property type="match status" value="2"/>
</dbReference>
<protein>
    <submittedName>
        <fullName evidence="4">GNAT family N-acetyltransferase</fullName>
    </submittedName>
</protein>
<keyword evidence="1 4" id="KW-0808">Transferase</keyword>
<dbReference type="PANTHER" id="PTHR43877">
    <property type="entry name" value="AMINOALKYLPHOSPHONATE N-ACETYLTRANSFERASE-RELATED-RELATED"/>
    <property type="match status" value="1"/>
</dbReference>
<proteinExistence type="predicted"/>
<dbReference type="InterPro" id="IPR000182">
    <property type="entry name" value="GNAT_dom"/>
</dbReference>
<dbReference type="RefSeq" id="WP_167034022.1">
    <property type="nucleotide sequence ID" value="NZ_CP050177.1"/>
</dbReference>
<dbReference type="KEGG" id="slia:HA039_27430"/>
<evidence type="ECO:0000313" key="4">
    <source>
        <dbReference type="EMBL" id="QIQ05522.1"/>
    </source>
</evidence>
<evidence type="ECO:0000313" key="5">
    <source>
        <dbReference type="Proteomes" id="UP000501179"/>
    </source>
</evidence>
<dbReference type="Pfam" id="PF00583">
    <property type="entry name" value="Acetyltransf_1"/>
    <property type="match status" value="1"/>
</dbReference>
<dbReference type="GO" id="GO:0016747">
    <property type="term" value="F:acyltransferase activity, transferring groups other than amino-acyl groups"/>
    <property type="evidence" value="ECO:0007669"/>
    <property type="project" value="InterPro"/>
</dbReference>
<dbReference type="InterPro" id="IPR016181">
    <property type="entry name" value="Acyl_CoA_acyltransferase"/>
</dbReference>
<feature type="domain" description="N-acetyltransferase" evidence="3">
    <location>
        <begin position="168"/>
        <end position="307"/>
    </location>
</feature>
<dbReference type="AlphaFoldDB" id="A0A6G9H4S0"/>
<dbReference type="Gene3D" id="3.40.630.30">
    <property type="match status" value="1"/>
</dbReference>
<dbReference type="CDD" id="cd04301">
    <property type="entry name" value="NAT_SF"/>
    <property type="match status" value="1"/>
</dbReference>
<dbReference type="InterPro" id="IPR050832">
    <property type="entry name" value="Bact_Acetyltransf"/>
</dbReference>
<feature type="domain" description="N-acetyltransferase" evidence="3">
    <location>
        <begin position="3"/>
        <end position="155"/>
    </location>
</feature>
<keyword evidence="5" id="KW-1185">Reference proteome</keyword>
<accession>A0A6G9H4S0</accession>
<sequence length="307" mass="33325">MTVLVRDFRTEDAEAVTALRRVCIPYQVVTEELLLFGVATANPAKKYRLLVAEEEGVIIGTAHVGIAYESSEPGQSSVTPHVHPGRRGRGAGALLLRTAEEHLADEGATSVCAWVIDEPSSRAFAEKRGYRPSRGAHFQRLDLARAVLPEPPPLPPGFVLRTAGDFAGNPRPLFEADAESTSDEPSDISTALDDYEDWLHTTWNDPSLDRDLSTAVVAADGRVAAFTAVVTDRATTYVTGMTGTRRAFRNRGLAKLAKSDSLRRARAAGYTDAFTSNDGDNGPMLAVNKWFGYEICASEVRYVRTLG</sequence>
<gene>
    <name evidence="4" type="ORF">HA039_27430</name>
</gene>
<evidence type="ECO:0000259" key="3">
    <source>
        <dbReference type="PROSITE" id="PS51186"/>
    </source>
</evidence>
<name>A0A6G9H4S0_9ACTN</name>
<dbReference type="Proteomes" id="UP000501179">
    <property type="component" value="Chromosome"/>
</dbReference>
<organism evidence="4 5">
    <name type="scientific">Streptomyces liangshanensis</name>
    <dbReference type="NCBI Taxonomy" id="2717324"/>
    <lineage>
        <taxon>Bacteria</taxon>
        <taxon>Bacillati</taxon>
        <taxon>Actinomycetota</taxon>
        <taxon>Actinomycetes</taxon>
        <taxon>Kitasatosporales</taxon>
        <taxon>Streptomycetaceae</taxon>
        <taxon>Streptomyces</taxon>
    </lineage>
</organism>
<keyword evidence="2" id="KW-0012">Acyltransferase</keyword>
<dbReference type="PROSITE" id="PS51186">
    <property type="entry name" value="GNAT"/>
    <property type="match status" value="2"/>
</dbReference>
<dbReference type="EMBL" id="CP050177">
    <property type="protein sequence ID" value="QIQ05522.1"/>
    <property type="molecule type" value="Genomic_DNA"/>
</dbReference>
<reference evidence="4 5" key="1">
    <citation type="submission" date="2020-03" db="EMBL/GenBank/DDBJ databases">
        <title>A novel species.</title>
        <authorList>
            <person name="Gao J."/>
        </authorList>
    </citation>
    <scope>NUCLEOTIDE SEQUENCE [LARGE SCALE GENOMIC DNA]</scope>
    <source>
        <strain evidence="4 5">QMT-12</strain>
    </source>
</reference>
<dbReference type="PANTHER" id="PTHR43877:SF1">
    <property type="entry name" value="ACETYLTRANSFERASE"/>
    <property type="match status" value="1"/>
</dbReference>
<evidence type="ECO:0000256" key="1">
    <source>
        <dbReference type="ARBA" id="ARBA00022679"/>
    </source>
</evidence>
<evidence type="ECO:0000256" key="2">
    <source>
        <dbReference type="ARBA" id="ARBA00023315"/>
    </source>
</evidence>